<evidence type="ECO:0000313" key="4">
    <source>
        <dbReference type="Proteomes" id="UP000621436"/>
    </source>
</evidence>
<feature type="chain" id="PRO_5038670571" evidence="1">
    <location>
        <begin position="27"/>
        <end position="257"/>
    </location>
</feature>
<comment type="caution">
    <text evidence="3">The sequence shown here is derived from an EMBL/GenBank/DDBJ whole genome shotgun (WGS) entry which is preliminary data.</text>
</comment>
<evidence type="ECO:0000259" key="2">
    <source>
        <dbReference type="Pfam" id="PF17131"/>
    </source>
</evidence>
<dbReference type="EMBL" id="JADPIE010000002">
    <property type="protein sequence ID" value="MBF8436442.1"/>
    <property type="molecule type" value="Genomic_DNA"/>
</dbReference>
<sequence>MRKRLIVMMLVAAMVFAGGLFNQLNAMTGQEVLENMDETMRVDNKYMEQEMVLVSSRGSERSREIATWSRVEAGNEQMLVRFLAPADVAGTGLLMEDDDMWLYLPELNNTRRIAGSAKQGDFMGSDLSYEDMEALGTAGFGNDYQAELVEVVEFEGHEAYKLDLIPVNDGVAYSNLEVKVDSEFWLPLKIDYYEAGELVKTLLTFDHAELYGRWTAQMLEMTDHESGSQTRLILNEVDYNTEIDPGVFTTRNLERGL</sequence>
<accession>A0A931AQ46</accession>
<reference evidence="3" key="1">
    <citation type="submission" date="2020-11" db="EMBL/GenBank/DDBJ databases">
        <title>Halonatronomonas betainensis gen. nov., sp. nov. a novel haloalkaliphilic representative of the family Halanaerobiacae capable of betaine degradation.</title>
        <authorList>
            <person name="Boltyanskaya Y."/>
            <person name="Kevbrin V."/>
            <person name="Detkova E."/>
            <person name="Grouzdev D.S."/>
            <person name="Koziaeva V."/>
            <person name="Zhilina T."/>
        </authorList>
    </citation>
    <scope>NUCLEOTIDE SEQUENCE</scope>
    <source>
        <strain evidence="3">Z-7014</strain>
    </source>
</reference>
<dbReference type="CDD" id="cd16329">
    <property type="entry name" value="LolA_like"/>
    <property type="match status" value="1"/>
</dbReference>
<dbReference type="PANTHER" id="PTHR37507:SF2">
    <property type="entry name" value="SPORULATION PROTEIN YDCC"/>
    <property type="match status" value="1"/>
</dbReference>
<dbReference type="Pfam" id="PF17131">
    <property type="entry name" value="LolA_like"/>
    <property type="match status" value="1"/>
</dbReference>
<protein>
    <submittedName>
        <fullName evidence="3">Outer membrane lipoprotein-sorting protein</fullName>
    </submittedName>
</protein>
<feature type="domain" description="Uncharacterized protein TP-0789" evidence="2">
    <location>
        <begin position="74"/>
        <end position="255"/>
    </location>
</feature>
<evidence type="ECO:0000313" key="3">
    <source>
        <dbReference type="EMBL" id="MBF8436442.1"/>
    </source>
</evidence>
<keyword evidence="4" id="KW-1185">Reference proteome</keyword>
<dbReference type="Gene3D" id="2.50.20.10">
    <property type="entry name" value="Lipoprotein localisation LolA/LolB/LppX"/>
    <property type="match status" value="1"/>
</dbReference>
<dbReference type="RefSeq" id="WP_270453331.1">
    <property type="nucleotide sequence ID" value="NZ_JADPIE010000002.1"/>
</dbReference>
<proteinExistence type="predicted"/>
<dbReference type="PANTHER" id="PTHR37507">
    <property type="entry name" value="SPORULATION PROTEIN YDCC"/>
    <property type="match status" value="1"/>
</dbReference>
<dbReference type="Proteomes" id="UP000621436">
    <property type="component" value="Unassembled WGS sequence"/>
</dbReference>
<name>A0A931AQ46_9FIRM</name>
<dbReference type="InterPro" id="IPR052944">
    <property type="entry name" value="Sporulation_related"/>
</dbReference>
<keyword evidence="1" id="KW-0732">Signal</keyword>
<dbReference type="InterPro" id="IPR033399">
    <property type="entry name" value="TP_0789-like"/>
</dbReference>
<gene>
    <name evidence="3" type="ORF">I0Q91_05085</name>
</gene>
<feature type="signal peptide" evidence="1">
    <location>
        <begin position="1"/>
        <end position="26"/>
    </location>
</feature>
<dbReference type="AlphaFoldDB" id="A0A931AQ46"/>
<evidence type="ECO:0000256" key="1">
    <source>
        <dbReference type="SAM" id="SignalP"/>
    </source>
</evidence>
<keyword evidence="3" id="KW-0449">Lipoprotein</keyword>
<organism evidence="3 4">
    <name type="scientific">Halonatronomonas betaini</name>
    <dbReference type="NCBI Taxonomy" id="2778430"/>
    <lineage>
        <taxon>Bacteria</taxon>
        <taxon>Bacillati</taxon>
        <taxon>Bacillota</taxon>
        <taxon>Clostridia</taxon>
        <taxon>Halanaerobiales</taxon>
        <taxon>Halarsenatibacteraceae</taxon>
        <taxon>Halonatronomonas</taxon>
    </lineage>
</organism>